<evidence type="ECO:0000313" key="4">
    <source>
        <dbReference type="EMBL" id="KYC66160.1"/>
    </source>
</evidence>
<dbReference type="PANTHER" id="PTHR30373:SF2">
    <property type="entry name" value="UPF0603 PROTEIN YGCG"/>
    <property type="match status" value="1"/>
</dbReference>
<dbReference type="InterPro" id="IPR007621">
    <property type="entry name" value="TPM_dom"/>
</dbReference>
<keyword evidence="1" id="KW-1133">Transmembrane helix</keyword>
<dbReference type="Gene3D" id="3.10.310.50">
    <property type="match status" value="1"/>
</dbReference>
<keyword evidence="2" id="KW-0732">Signal</keyword>
<feature type="chain" id="PRO_5007563697" description="TPM domain-containing protein" evidence="2">
    <location>
        <begin position="28"/>
        <end position="258"/>
    </location>
</feature>
<evidence type="ECO:0000313" key="5">
    <source>
        <dbReference type="Proteomes" id="UP000075288"/>
    </source>
</evidence>
<dbReference type="RefSeq" id="WP_013859733.1">
    <property type="nucleotide sequence ID" value="NZ_JARTFB010000006.1"/>
</dbReference>
<keyword evidence="1" id="KW-0472">Membrane</keyword>
<gene>
    <name evidence="4" type="ORF">B4098_2708</name>
</gene>
<feature type="domain" description="TPM" evidence="3">
    <location>
        <begin position="40"/>
        <end position="164"/>
    </location>
</feature>
<protein>
    <recommendedName>
        <fullName evidence="3">TPM domain-containing protein</fullName>
    </recommendedName>
</protein>
<dbReference type="PATRIC" id="fig|1398.26.peg.460"/>
<keyword evidence="1" id="KW-0812">Transmembrane</keyword>
<name>A0A150K9D8_HEYCO</name>
<evidence type="ECO:0000259" key="3">
    <source>
        <dbReference type="Pfam" id="PF04536"/>
    </source>
</evidence>
<organism evidence="4 5">
    <name type="scientific">Heyndrickxia coagulans</name>
    <name type="common">Weizmannia coagulans</name>
    <dbReference type="NCBI Taxonomy" id="1398"/>
    <lineage>
        <taxon>Bacteria</taxon>
        <taxon>Bacillati</taxon>
        <taxon>Bacillota</taxon>
        <taxon>Bacilli</taxon>
        <taxon>Bacillales</taxon>
        <taxon>Bacillaceae</taxon>
        <taxon>Heyndrickxia</taxon>
    </lineage>
</organism>
<dbReference type="AlphaFoldDB" id="A0A150K9D8"/>
<dbReference type="Pfam" id="PF04536">
    <property type="entry name" value="TPM_phosphatase"/>
    <property type="match status" value="1"/>
</dbReference>
<dbReference type="OMA" id="WGIGQKK"/>
<feature type="transmembrane region" description="Helical" evidence="1">
    <location>
        <begin position="198"/>
        <end position="224"/>
    </location>
</feature>
<sequence length="258" mass="27347">MKRAALITAVFLAFLLAVCTAVPGARAAAGIPEPAGDIYVQDFAGVLTDSQKQELVSLGRQLDEQTKAQVAVLTVDTTGKDTNIDAYANKAFRQYGLGNKTMNNGVLLVVAVKDRKIRIEVGYGLEGALPDGKVGRILDQYAIPYLKENKPDAAVINTYKKLAAETAKEYNVNLQAHPKAYERPSSAQASPYSFWKQILIGLGILILIFIDFKFLGGTMTYFLLNILMMFFRGGGGGGGGGSKGGGGSSGGGGASRGW</sequence>
<reference evidence="4 5" key="1">
    <citation type="submission" date="2016-01" db="EMBL/GenBank/DDBJ databases">
        <title>Genome Sequences of Twelve Sporeforming Bacillus Species Isolated from Foods.</title>
        <authorList>
            <person name="Berendsen E.M."/>
            <person name="Wells-Bennik M.H."/>
            <person name="Krawcyk A.O."/>
            <person name="De Jong A."/>
            <person name="Holsappel S."/>
            <person name="Eijlander R.T."/>
            <person name="Kuipers O.P."/>
        </authorList>
    </citation>
    <scope>NUCLEOTIDE SEQUENCE [LARGE SCALE GENOMIC DNA]</scope>
    <source>
        <strain evidence="4 5">B4098</strain>
    </source>
</reference>
<dbReference type="EMBL" id="LQYG01000010">
    <property type="protein sequence ID" value="KYC66160.1"/>
    <property type="molecule type" value="Genomic_DNA"/>
</dbReference>
<proteinExistence type="predicted"/>
<evidence type="ECO:0000256" key="1">
    <source>
        <dbReference type="SAM" id="Phobius"/>
    </source>
</evidence>
<accession>A0A150K9D8</accession>
<evidence type="ECO:0000256" key="2">
    <source>
        <dbReference type="SAM" id="SignalP"/>
    </source>
</evidence>
<dbReference type="PANTHER" id="PTHR30373">
    <property type="entry name" value="UPF0603 PROTEIN YGCG"/>
    <property type="match status" value="1"/>
</dbReference>
<dbReference type="Proteomes" id="UP000075288">
    <property type="component" value="Unassembled WGS sequence"/>
</dbReference>
<comment type="caution">
    <text evidence="4">The sequence shown here is derived from an EMBL/GenBank/DDBJ whole genome shotgun (WGS) entry which is preliminary data.</text>
</comment>
<feature type="signal peptide" evidence="2">
    <location>
        <begin position="1"/>
        <end position="27"/>
    </location>
</feature>